<reference evidence="1 2" key="1">
    <citation type="submission" date="2007-03" db="EMBL/GenBank/DDBJ databases">
        <authorList>
            <person name="Stal L."/>
            <person name="Ferriera S."/>
            <person name="Johnson J."/>
            <person name="Kravitz S."/>
            <person name="Beeson K."/>
            <person name="Sutton G."/>
            <person name="Rogers Y.-H."/>
            <person name="Friedman R."/>
            <person name="Frazier M."/>
            <person name="Venter J.C."/>
        </authorList>
    </citation>
    <scope>NUCLEOTIDE SEQUENCE [LARGE SCALE GENOMIC DNA]</scope>
    <source>
        <strain evidence="1 2">CCY0110</strain>
    </source>
</reference>
<gene>
    <name evidence="1" type="ORF">CY0110_11802</name>
</gene>
<organism evidence="1 2">
    <name type="scientific">Crocosphaera chwakensis CCY0110</name>
    <dbReference type="NCBI Taxonomy" id="391612"/>
    <lineage>
        <taxon>Bacteria</taxon>
        <taxon>Bacillati</taxon>
        <taxon>Cyanobacteriota</taxon>
        <taxon>Cyanophyceae</taxon>
        <taxon>Oscillatoriophycideae</taxon>
        <taxon>Chroococcales</taxon>
        <taxon>Aphanothecaceae</taxon>
        <taxon>Crocosphaera</taxon>
        <taxon>Crocosphaera chwakensis</taxon>
    </lineage>
</organism>
<proteinExistence type="predicted"/>
<sequence length="29" mass="3387">MLGTTREFVNLFGHESVTLIFNLELVYEN</sequence>
<evidence type="ECO:0000313" key="1">
    <source>
        <dbReference type="EMBL" id="EAZ91306.1"/>
    </source>
</evidence>
<dbReference type="Proteomes" id="UP000003781">
    <property type="component" value="Unassembled WGS sequence"/>
</dbReference>
<dbReference type="EMBL" id="AAXW01000015">
    <property type="protein sequence ID" value="EAZ91306.1"/>
    <property type="molecule type" value="Genomic_DNA"/>
</dbReference>
<evidence type="ECO:0000313" key="2">
    <source>
        <dbReference type="Proteomes" id="UP000003781"/>
    </source>
</evidence>
<accession>A3IQN1</accession>
<keyword evidence="2" id="KW-1185">Reference proteome</keyword>
<name>A3IQN1_9CHRO</name>
<dbReference type="AlphaFoldDB" id="A3IQN1"/>
<protein>
    <submittedName>
        <fullName evidence="1">Uncharacterized protein</fullName>
    </submittedName>
</protein>
<comment type="caution">
    <text evidence="1">The sequence shown here is derived from an EMBL/GenBank/DDBJ whole genome shotgun (WGS) entry which is preliminary data.</text>
</comment>